<dbReference type="EMBL" id="JBFOLJ010000046">
    <property type="protein sequence ID" value="KAL2456978.1"/>
    <property type="molecule type" value="Genomic_DNA"/>
</dbReference>
<feature type="domain" description="K Homology" evidence="4">
    <location>
        <begin position="395"/>
        <end position="470"/>
    </location>
</feature>
<dbReference type="SMART" id="SM00322">
    <property type="entry name" value="KH"/>
    <property type="match status" value="4"/>
</dbReference>
<gene>
    <name evidence="5" type="ORF">Fot_56569</name>
</gene>
<feature type="compositionally biased region" description="Low complexity" evidence="3">
    <location>
        <begin position="597"/>
        <end position="625"/>
    </location>
</feature>
<protein>
    <submittedName>
        <fullName evidence="5">KH domain-containing protein</fullName>
    </submittedName>
</protein>
<feature type="compositionally biased region" description="Polar residues" evidence="3">
    <location>
        <begin position="626"/>
        <end position="642"/>
    </location>
</feature>
<feature type="region of interest" description="Disordered" evidence="3">
    <location>
        <begin position="102"/>
        <end position="121"/>
    </location>
</feature>
<dbReference type="Pfam" id="PF00013">
    <property type="entry name" value="KH_1"/>
    <property type="match status" value="4"/>
</dbReference>
<dbReference type="AlphaFoldDB" id="A0ABD1NZC5"/>
<dbReference type="CDD" id="cd22460">
    <property type="entry name" value="KH-I_PEPPER_rpt2_like"/>
    <property type="match status" value="2"/>
</dbReference>
<dbReference type="SUPFAM" id="SSF54791">
    <property type="entry name" value="Eukaryotic type KH-domain (KH-domain type I)"/>
    <property type="match status" value="4"/>
</dbReference>
<dbReference type="Gene3D" id="3.30.1370.10">
    <property type="entry name" value="K Homology domain, type 1"/>
    <property type="match status" value="2"/>
</dbReference>
<feature type="region of interest" description="Disordered" evidence="3">
    <location>
        <begin position="1"/>
        <end position="38"/>
    </location>
</feature>
<name>A0ABD1NZC5_9LAMI</name>
<dbReference type="CDD" id="cd22459">
    <property type="entry name" value="KH-I_PEPPER_rpt1_like"/>
    <property type="match status" value="2"/>
</dbReference>
<feature type="region of interest" description="Disordered" evidence="3">
    <location>
        <begin position="596"/>
        <end position="642"/>
    </location>
</feature>
<feature type="compositionally biased region" description="Basic residues" evidence="3">
    <location>
        <begin position="17"/>
        <end position="27"/>
    </location>
</feature>
<dbReference type="GO" id="GO:0003723">
    <property type="term" value="F:RNA binding"/>
    <property type="evidence" value="ECO:0007669"/>
    <property type="project" value="UniProtKB-UniRule"/>
</dbReference>
<organism evidence="5 6">
    <name type="scientific">Forsythia ovata</name>
    <dbReference type="NCBI Taxonomy" id="205694"/>
    <lineage>
        <taxon>Eukaryota</taxon>
        <taxon>Viridiplantae</taxon>
        <taxon>Streptophyta</taxon>
        <taxon>Embryophyta</taxon>
        <taxon>Tracheophyta</taxon>
        <taxon>Spermatophyta</taxon>
        <taxon>Magnoliopsida</taxon>
        <taxon>eudicotyledons</taxon>
        <taxon>Gunneridae</taxon>
        <taxon>Pentapetalae</taxon>
        <taxon>asterids</taxon>
        <taxon>lamiids</taxon>
        <taxon>Lamiales</taxon>
        <taxon>Oleaceae</taxon>
        <taxon>Forsythieae</taxon>
        <taxon>Forsythia</taxon>
    </lineage>
</organism>
<dbReference type="PANTHER" id="PTHR10288">
    <property type="entry name" value="KH DOMAIN CONTAINING RNA BINDING PROTEIN"/>
    <property type="match status" value="1"/>
</dbReference>
<evidence type="ECO:0000256" key="2">
    <source>
        <dbReference type="PROSITE-ProRule" id="PRU00117"/>
    </source>
</evidence>
<dbReference type="Proteomes" id="UP001604277">
    <property type="component" value="Unassembled WGS sequence"/>
</dbReference>
<evidence type="ECO:0000313" key="6">
    <source>
        <dbReference type="Proteomes" id="UP001604277"/>
    </source>
</evidence>
<dbReference type="PROSITE" id="PS50084">
    <property type="entry name" value="KH_TYPE_1"/>
    <property type="match status" value="4"/>
</dbReference>
<comment type="caution">
    <text evidence="5">The sequence shown here is derived from an EMBL/GenBank/DDBJ whole genome shotgun (WGS) entry which is preliminary data.</text>
</comment>
<feature type="domain" description="K Homology" evidence="4">
    <location>
        <begin position="313"/>
        <end position="386"/>
    </location>
</feature>
<feature type="region of interest" description="Disordered" evidence="3">
    <location>
        <begin position="485"/>
        <end position="510"/>
    </location>
</feature>
<reference evidence="6" key="1">
    <citation type="submission" date="2024-07" db="EMBL/GenBank/DDBJ databases">
        <title>Two chromosome-level genome assemblies of Korean endemic species Abeliophyllum distichum and Forsythia ovata (Oleaceae).</title>
        <authorList>
            <person name="Jang H."/>
        </authorList>
    </citation>
    <scope>NUCLEOTIDE SEQUENCE [LARGE SCALE GENOMIC DNA]</scope>
</reference>
<evidence type="ECO:0000256" key="1">
    <source>
        <dbReference type="ARBA" id="ARBA00022737"/>
    </source>
</evidence>
<accession>A0ABD1NZC5</accession>
<dbReference type="InterPro" id="IPR036612">
    <property type="entry name" value="KH_dom_type_1_sf"/>
</dbReference>
<sequence length="787" mass="86322">MEVNRRNILKKGSNPQFKRKGAPRKGQGHISVREQSSESSHFSETVYRILCQSKKIGSVIGKGGNIVKALREETQAKITVSDSVPGSDERVIIIFSPSDKRAKGYNDNMDDEDPQAEKEDDVMKPHCAAQYALLKVHDRIAEEDLGGAGNEDENDTVITARLLVPNNMVGCLLGRKGDVIQRLRSDTGANIRVLPSDHLPACAMSTDELVQISGKPAIAKKALYVVSTLLHQNPRKDKPPLDFPAPYVSQGFSPGPPLANMLPRGNAPWLRHDIDSHSMPPMPWKGEYGIRPSAYGPDDFDGVPPPRGREAPSEFTMKILCSAEKIGSVIGKGGFNVKQLQQETGANIHVENASAVSDERVIRVSSFEVLWDQRSQTIDAILQLQNRTSEYSEKGTITTKLLVPSSKVGCILGQGGHVINEMRRRTNADIRVFSKEDKPKCASEDEELVQISGNVGVAKDALAEIASRLRTRCLRDVNARAEPAPVKPVPGFGPTGNLRDGGLTLSSSTRAGSSGRLEYLKGGVREYEPPSFPVPPRSTGYTSVNHAMEAKISNNAVSSILGTGGSYVTEIAGTRMKLQGPRSGASDFGASEHFNASQSSYQSFPSSTGPNNNSQQGVYQSYSSQHGAYSNMNPSQVPYYDSNPQQAAYENIYSQQGPYQNPIATVTTATTARLHRHHHYYPRPATHRQLPFLQKLNITRQTSITDFAFTCHRDTAIIHKSKFTSHTYTSDKEKVPKAKPPTCVRSLLTKWVLNREMCTSGRDIRERANMPTPKTDSYNISVKICPT</sequence>
<dbReference type="Gene3D" id="3.30.310.210">
    <property type="match status" value="1"/>
</dbReference>
<proteinExistence type="predicted"/>
<feature type="domain" description="K Homology" evidence="4">
    <location>
        <begin position="43"/>
        <end position="113"/>
    </location>
</feature>
<dbReference type="InterPro" id="IPR004088">
    <property type="entry name" value="KH_dom_type_1"/>
</dbReference>
<keyword evidence="1" id="KW-0677">Repeat</keyword>
<evidence type="ECO:0000313" key="5">
    <source>
        <dbReference type="EMBL" id="KAL2456978.1"/>
    </source>
</evidence>
<feature type="domain" description="K Homology" evidence="4">
    <location>
        <begin position="156"/>
        <end position="231"/>
    </location>
</feature>
<dbReference type="InterPro" id="IPR004087">
    <property type="entry name" value="KH_dom"/>
</dbReference>
<evidence type="ECO:0000259" key="4">
    <source>
        <dbReference type="SMART" id="SM00322"/>
    </source>
</evidence>
<keyword evidence="2" id="KW-0694">RNA-binding</keyword>
<evidence type="ECO:0000256" key="3">
    <source>
        <dbReference type="SAM" id="MobiDB-lite"/>
    </source>
</evidence>
<keyword evidence="6" id="KW-1185">Reference proteome</keyword>